<protein>
    <submittedName>
        <fullName evidence="1">Uncharacterized protein</fullName>
    </submittedName>
</protein>
<dbReference type="OrthoDB" id="410381at2759"/>
<dbReference type="EMBL" id="CP045907">
    <property type="protein sequence ID" value="QQP35549.1"/>
    <property type="molecule type" value="Genomic_DNA"/>
</dbReference>
<sequence length="67" mass="7317">MVGGNLRNKDLASFSVLVDGNLIRPLKELEQLGVAFDLNFTTFPHENGAAKAARQRATLMQGWLSTS</sequence>
<evidence type="ECO:0000313" key="1">
    <source>
        <dbReference type="EMBL" id="QQP35549.1"/>
    </source>
</evidence>
<accession>A0A7T8GPL5</accession>
<name>A0A7T8GPL5_CALRO</name>
<dbReference type="Proteomes" id="UP000595437">
    <property type="component" value="Chromosome 18"/>
</dbReference>
<reference evidence="2" key="1">
    <citation type="submission" date="2021-01" db="EMBL/GenBank/DDBJ databases">
        <title>Caligus Genome Assembly.</title>
        <authorList>
            <person name="Gallardo-Escarate C."/>
        </authorList>
    </citation>
    <scope>NUCLEOTIDE SEQUENCE [LARGE SCALE GENOMIC DNA]</scope>
</reference>
<dbReference type="AlphaFoldDB" id="A0A7T8GPL5"/>
<organism evidence="1 2">
    <name type="scientific">Caligus rogercresseyi</name>
    <name type="common">Sea louse</name>
    <dbReference type="NCBI Taxonomy" id="217165"/>
    <lineage>
        <taxon>Eukaryota</taxon>
        <taxon>Metazoa</taxon>
        <taxon>Ecdysozoa</taxon>
        <taxon>Arthropoda</taxon>
        <taxon>Crustacea</taxon>
        <taxon>Multicrustacea</taxon>
        <taxon>Hexanauplia</taxon>
        <taxon>Copepoda</taxon>
        <taxon>Siphonostomatoida</taxon>
        <taxon>Caligidae</taxon>
        <taxon>Caligus</taxon>
    </lineage>
</organism>
<evidence type="ECO:0000313" key="2">
    <source>
        <dbReference type="Proteomes" id="UP000595437"/>
    </source>
</evidence>
<gene>
    <name evidence="1" type="ORF">FKW44_023813</name>
</gene>
<proteinExistence type="predicted"/>
<keyword evidence="2" id="KW-1185">Reference proteome</keyword>